<name>A0ABW5B5S5_9BACT</name>
<comment type="cofactor">
    <cofactor evidence="1">
        <name>FAD</name>
        <dbReference type="ChEBI" id="CHEBI:57692"/>
    </cofactor>
</comment>
<keyword evidence="2" id="KW-0285">Flavoprotein</keyword>
<dbReference type="RefSeq" id="WP_380799974.1">
    <property type="nucleotide sequence ID" value="NZ_JBHUIV010000004.1"/>
</dbReference>
<dbReference type="InterPro" id="IPR017927">
    <property type="entry name" value="FAD-bd_FR_type"/>
</dbReference>
<dbReference type="EMBL" id="JBHUIV010000004">
    <property type="protein sequence ID" value="MFD2200328.1"/>
    <property type="molecule type" value="Genomic_DNA"/>
</dbReference>
<dbReference type="InterPro" id="IPR050415">
    <property type="entry name" value="MRET"/>
</dbReference>
<dbReference type="Proteomes" id="UP001597414">
    <property type="component" value="Unassembled WGS sequence"/>
</dbReference>
<keyword evidence="3" id="KW-0001">2Fe-2S</keyword>
<organism evidence="10 11">
    <name type="scientific">Shivajiella indica</name>
    <dbReference type="NCBI Taxonomy" id="872115"/>
    <lineage>
        <taxon>Bacteria</taxon>
        <taxon>Pseudomonadati</taxon>
        <taxon>Bacteroidota</taxon>
        <taxon>Cytophagia</taxon>
        <taxon>Cytophagales</taxon>
        <taxon>Cyclobacteriaceae</taxon>
        <taxon>Shivajiella</taxon>
    </lineage>
</organism>
<evidence type="ECO:0000313" key="10">
    <source>
        <dbReference type="EMBL" id="MFD2200328.1"/>
    </source>
</evidence>
<keyword evidence="11" id="KW-1185">Reference proteome</keyword>
<comment type="caution">
    <text evidence="10">The sequence shown here is derived from an EMBL/GenBank/DDBJ whole genome shotgun (WGS) entry which is preliminary data.</text>
</comment>
<evidence type="ECO:0000256" key="3">
    <source>
        <dbReference type="ARBA" id="ARBA00022714"/>
    </source>
</evidence>
<dbReference type="PROSITE" id="PS51384">
    <property type="entry name" value="FAD_FR"/>
    <property type="match status" value="1"/>
</dbReference>
<keyword evidence="7" id="KW-0408">Iron</keyword>
<gene>
    <name evidence="10" type="ORF">ACFSKV_02035</name>
</gene>
<accession>A0ABW5B5S5</accession>
<evidence type="ECO:0000256" key="6">
    <source>
        <dbReference type="ARBA" id="ARBA00023002"/>
    </source>
</evidence>
<dbReference type="Gene3D" id="2.40.30.10">
    <property type="entry name" value="Translation factors"/>
    <property type="match status" value="1"/>
</dbReference>
<evidence type="ECO:0000256" key="2">
    <source>
        <dbReference type="ARBA" id="ARBA00022630"/>
    </source>
</evidence>
<keyword evidence="8" id="KW-0411">Iron-sulfur</keyword>
<dbReference type="Pfam" id="PF00970">
    <property type="entry name" value="FAD_binding_6"/>
    <property type="match status" value="1"/>
</dbReference>
<sequence length="221" mass="24833">MENIVEILNIEPLTHDVKLYKVSKPAGYDFVPGQATEVAINREGWKDEKRPFTFTSLPGDNHLEFVIKSYRDHDGVTKQFDTLSAGDELIIDDPWGAIQYRGKGVFIAGGAGITPFIAIFKSLQAKGEVKGNRLFFANKTGKDVILEAYFQDLLGKDFISALDQEVKEGHKYGRIDKDFLKKYIRDFSQEFYICGPQPMVKSVSQSLKELGASPEGIVFEK</sequence>
<dbReference type="PANTHER" id="PTHR47354:SF8">
    <property type="entry name" value="1,2-PHENYLACETYL-COA EPOXIDASE, SUBUNIT E"/>
    <property type="match status" value="1"/>
</dbReference>
<evidence type="ECO:0000256" key="1">
    <source>
        <dbReference type="ARBA" id="ARBA00001974"/>
    </source>
</evidence>
<dbReference type="SUPFAM" id="SSF63380">
    <property type="entry name" value="Riboflavin synthase domain-like"/>
    <property type="match status" value="1"/>
</dbReference>
<proteinExistence type="predicted"/>
<dbReference type="PRINTS" id="PR00410">
    <property type="entry name" value="PHEHYDRXLASE"/>
</dbReference>
<dbReference type="CDD" id="cd06196">
    <property type="entry name" value="FNR_like_1"/>
    <property type="match status" value="1"/>
</dbReference>
<dbReference type="PANTHER" id="PTHR47354">
    <property type="entry name" value="NADH OXIDOREDUCTASE HCR"/>
    <property type="match status" value="1"/>
</dbReference>
<keyword evidence="4" id="KW-0479">Metal-binding</keyword>
<evidence type="ECO:0000256" key="8">
    <source>
        <dbReference type="ARBA" id="ARBA00023014"/>
    </source>
</evidence>
<keyword evidence="6" id="KW-0560">Oxidoreductase</keyword>
<evidence type="ECO:0000256" key="5">
    <source>
        <dbReference type="ARBA" id="ARBA00022827"/>
    </source>
</evidence>
<protein>
    <submittedName>
        <fullName evidence="10">FAD-binding oxidoreductase</fullName>
    </submittedName>
</protein>
<reference evidence="11" key="1">
    <citation type="journal article" date="2019" name="Int. J. Syst. Evol. Microbiol.">
        <title>The Global Catalogue of Microorganisms (GCM) 10K type strain sequencing project: providing services to taxonomists for standard genome sequencing and annotation.</title>
        <authorList>
            <consortium name="The Broad Institute Genomics Platform"/>
            <consortium name="The Broad Institute Genome Sequencing Center for Infectious Disease"/>
            <person name="Wu L."/>
            <person name="Ma J."/>
        </authorList>
    </citation>
    <scope>NUCLEOTIDE SEQUENCE [LARGE SCALE GENOMIC DNA]</scope>
    <source>
        <strain evidence="11">KCTC 19812</strain>
    </source>
</reference>
<evidence type="ECO:0000259" key="9">
    <source>
        <dbReference type="PROSITE" id="PS51384"/>
    </source>
</evidence>
<dbReference type="InterPro" id="IPR001433">
    <property type="entry name" value="OxRdtase_FAD/NAD-bd"/>
</dbReference>
<dbReference type="InterPro" id="IPR008333">
    <property type="entry name" value="Cbr1-like_FAD-bd_dom"/>
</dbReference>
<evidence type="ECO:0000313" key="11">
    <source>
        <dbReference type="Proteomes" id="UP001597414"/>
    </source>
</evidence>
<evidence type="ECO:0000256" key="7">
    <source>
        <dbReference type="ARBA" id="ARBA00023004"/>
    </source>
</evidence>
<dbReference type="Gene3D" id="3.40.50.80">
    <property type="entry name" value="Nucleotide-binding domain of ferredoxin-NADP reductase (FNR) module"/>
    <property type="match status" value="1"/>
</dbReference>
<feature type="domain" description="FAD-binding FR-type" evidence="9">
    <location>
        <begin position="1"/>
        <end position="101"/>
    </location>
</feature>
<dbReference type="Pfam" id="PF00175">
    <property type="entry name" value="NAD_binding_1"/>
    <property type="match status" value="1"/>
</dbReference>
<dbReference type="SUPFAM" id="SSF52343">
    <property type="entry name" value="Ferredoxin reductase-like, C-terminal NADP-linked domain"/>
    <property type="match status" value="1"/>
</dbReference>
<dbReference type="InterPro" id="IPR039261">
    <property type="entry name" value="FNR_nucleotide-bd"/>
</dbReference>
<evidence type="ECO:0000256" key="4">
    <source>
        <dbReference type="ARBA" id="ARBA00022723"/>
    </source>
</evidence>
<dbReference type="InterPro" id="IPR017938">
    <property type="entry name" value="Riboflavin_synthase-like_b-brl"/>
</dbReference>
<keyword evidence="5" id="KW-0274">FAD</keyword>